<dbReference type="AlphaFoldDB" id="A0A1R4GZS3"/>
<dbReference type="RefSeq" id="WP_218780205.1">
    <property type="nucleotide sequence ID" value="NZ_FUKJ01000016.1"/>
</dbReference>
<evidence type="ECO:0000313" key="1">
    <source>
        <dbReference type="EMBL" id="SJM89320.1"/>
    </source>
</evidence>
<name>A0A1R4GZS3_9GAMM</name>
<reference evidence="2" key="1">
    <citation type="submission" date="2017-02" db="EMBL/GenBank/DDBJ databases">
        <authorList>
            <person name="Daims H."/>
        </authorList>
    </citation>
    <scope>NUCLEOTIDE SEQUENCE [LARGE SCALE GENOMIC DNA]</scope>
</reference>
<dbReference type="Gene3D" id="3.40.50.10810">
    <property type="entry name" value="Tandem AAA-ATPase domain"/>
    <property type="match status" value="1"/>
</dbReference>
<organism evidence="1 2">
    <name type="scientific">Crenothrix polyspora</name>
    <dbReference type="NCBI Taxonomy" id="360316"/>
    <lineage>
        <taxon>Bacteria</taxon>
        <taxon>Pseudomonadati</taxon>
        <taxon>Pseudomonadota</taxon>
        <taxon>Gammaproteobacteria</taxon>
        <taxon>Methylococcales</taxon>
        <taxon>Crenotrichaceae</taxon>
        <taxon>Crenothrix</taxon>
    </lineage>
</organism>
<dbReference type="InterPro" id="IPR038718">
    <property type="entry name" value="SNF2-like_sf"/>
</dbReference>
<evidence type="ECO:0008006" key="3">
    <source>
        <dbReference type="Google" id="ProtNLM"/>
    </source>
</evidence>
<sequence>MNNLFQPGKLVSLRGRDWIVLPSDDKDLLIVKPLGGSDDEMTGIYLPLAIASDQPADANFPPPSSSDLGDITTDRLLYESARLAFRNGAGPFRCLAKLSFRPRSYQMVPLIMALRQPSVRLLIADDVGVGKTVESLLIVKELLERRKIKHFAVVCRKYSHHP</sequence>
<protein>
    <recommendedName>
        <fullName evidence="3">SNF2 N-terminal domain-containing protein</fullName>
    </recommendedName>
</protein>
<evidence type="ECO:0000313" key="2">
    <source>
        <dbReference type="Proteomes" id="UP000195442"/>
    </source>
</evidence>
<dbReference type="InterPro" id="IPR027417">
    <property type="entry name" value="P-loop_NTPase"/>
</dbReference>
<proteinExistence type="predicted"/>
<dbReference type="Proteomes" id="UP000195442">
    <property type="component" value="Unassembled WGS sequence"/>
</dbReference>
<keyword evidence="2" id="KW-1185">Reference proteome</keyword>
<dbReference type="SUPFAM" id="SSF52540">
    <property type="entry name" value="P-loop containing nucleoside triphosphate hydrolases"/>
    <property type="match status" value="1"/>
</dbReference>
<accession>A0A1R4GZS3</accession>
<dbReference type="EMBL" id="FUKJ01000016">
    <property type="protein sequence ID" value="SJM89320.1"/>
    <property type="molecule type" value="Genomic_DNA"/>
</dbReference>
<gene>
    <name evidence="1" type="ORF">CRENPOLYSF2_1120004</name>
</gene>